<dbReference type="EMBL" id="JAHJDP010000032">
    <property type="protein sequence ID" value="MBU2690626.1"/>
    <property type="molecule type" value="Genomic_DNA"/>
</dbReference>
<accession>A0A948W6G4</accession>
<organism evidence="1 2">
    <name type="scientific">Eiseniibacteriota bacterium</name>
    <dbReference type="NCBI Taxonomy" id="2212470"/>
    <lineage>
        <taxon>Bacteria</taxon>
        <taxon>Candidatus Eiseniibacteriota</taxon>
    </lineage>
</organism>
<evidence type="ECO:0008006" key="3">
    <source>
        <dbReference type="Google" id="ProtNLM"/>
    </source>
</evidence>
<protein>
    <recommendedName>
        <fullName evidence="3">Deoxyhypusine synthase</fullName>
    </recommendedName>
</protein>
<gene>
    <name evidence="1" type="ORF">KJ970_06820</name>
</gene>
<name>A0A948W6G4_UNCEI</name>
<dbReference type="AlphaFoldDB" id="A0A948W6G4"/>
<dbReference type="Proteomes" id="UP000777784">
    <property type="component" value="Unassembled WGS sequence"/>
</dbReference>
<dbReference type="Gene3D" id="3.40.50.10690">
    <property type="entry name" value="putative lor/sdh protein like domains"/>
    <property type="match status" value="1"/>
</dbReference>
<reference evidence="1" key="1">
    <citation type="submission" date="2021-05" db="EMBL/GenBank/DDBJ databases">
        <title>Energy efficiency and biological interactions define the core microbiome of deep oligotrophic groundwater.</title>
        <authorList>
            <person name="Mehrshad M."/>
            <person name="Lopez-Fernandez M."/>
            <person name="Bell E."/>
            <person name="Bernier-Latmani R."/>
            <person name="Bertilsson S."/>
            <person name="Dopson M."/>
        </authorList>
    </citation>
    <scope>NUCLEOTIDE SEQUENCE</scope>
    <source>
        <strain evidence="1">Modern_marine.mb.64</strain>
    </source>
</reference>
<sequence>MSRYSEIDLSGIRRRSIEGHARIVAQEMSSHPPVDPDSFSQFWDGLPDILAARDLKQLASRLVDARLEARPVLLFMGAHLIKTGLTPLLVRLMDEGLLTSIASHGAGLVHDLELTLFGRTSEDVGEGLETGDFGMDLETSSFINNWTREAAAAGEGLGEGLGRRILEEAERRGLDPDAGWLSAAYRRGIPATIHGSIGTDIYQQHPEFNGASFGETSTRDFRILAHQVSLAEGGVILNWGSAVILPEVFLKALSVARNLGHPVTDLTTAVFDFMKHYRPAENVVRRPTQASGWGTYIVGHHEIMIPLFVQGLLLELKRRQER</sequence>
<proteinExistence type="predicted"/>
<evidence type="ECO:0000313" key="1">
    <source>
        <dbReference type="EMBL" id="MBU2690626.1"/>
    </source>
</evidence>
<evidence type="ECO:0000313" key="2">
    <source>
        <dbReference type="Proteomes" id="UP000777784"/>
    </source>
</evidence>
<comment type="caution">
    <text evidence="1">The sequence shown here is derived from an EMBL/GenBank/DDBJ whole genome shotgun (WGS) entry which is preliminary data.</text>
</comment>